<dbReference type="PROSITE" id="PS50070">
    <property type="entry name" value="KRINGLE_2"/>
    <property type="match status" value="1"/>
</dbReference>
<dbReference type="FunFam" id="2.40.10.10:FF:000002">
    <property type="entry name" value="Transmembrane protease serine"/>
    <property type="match status" value="1"/>
</dbReference>
<evidence type="ECO:0000259" key="12">
    <source>
        <dbReference type="PROSITE" id="PS50070"/>
    </source>
</evidence>
<feature type="non-terminal residue" evidence="14">
    <location>
        <position position="1"/>
    </location>
</feature>
<dbReference type="PANTHER" id="PTHR24264:SF83">
    <property type="entry name" value="COMPLEMENT FACTOR I"/>
    <property type="match status" value="1"/>
</dbReference>
<dbReference type="Pfam" id="PF00089">
    <property type="entry name" value="Trypsin"/>
    <property type="match status" value="2"/>
</dbReference>
<evidence type="ECO:0000256" key="10">
    <source>
        <dbReference type="RuleBase" id="RU363034"/>
    </source>
</evidence>
<dbReference type="InterPro" id="IPR013806">
    <property type="entry name" value="Kringle-like"/>
</dbReference>
<dbReference type="PROSITE" id="PS50240">
    <property type="entry name" value="TRYPSIN_DOM"/>
    <property type="match status" value="1"/>
</dbReference>
<dbReference type="Gene3D" id="2.40.10.10">
    <property type="entry name" value="Trypsin-like serine proteases"/>
    <property type="match status" value="3"/>
</dbReference>
<proteinExistence type="inferred from homology"/>
<reference evidence="14" key="1">
    <citation type="journal article" date="2010" name="Science">
        <title>Plasticity of animal genome architecture unmasked by rapid evolution of a pelagic tunicate.</title>
        <authorList>
            <person name="Denoeud F."/>
            <person name="Henriet S."/>
            <person name="Mungpakdee S."/>
            <person name="Aury J.M."/>
            <person name="Da Silva C."/>
            <person name="Brinkmann H."/>
            <person name="Mikhaleva J."/>
            <person name="Olsen L.C."/>
            <person name="Jubin C."/>
            <person name="Canestro C."/>
            <person name="Bouquet J.M."/>
            <person name="Danks G."/>
            <person name="Poulain J."/>
            <person name="Campsteijn C."/>
            <person name="Adamski M."/>
            <person name="Cross I."/>
            <person name="Yadetie F."/>
            <person name="Muffato M."/>
            <person name="Louis A."/>
            <person name="Butcher S."/>
            <person name="Tsagkogeorga G."/>
            <person name="Konrad A."/>
            <person name="Singh S."/>
            <person name="Jensen M.F."/>
            <person name="Cong E.H."/>
            <person name="Eikeseth-Otteraa H."/>
            <person name="Noel B."/>
            <person name="Anthouard V."/>
            <person name="Porcel B.M."/>
            <person name="Kachouri-Lafond R."/>
            <person name="Nishino A."/>
            <person name="Ugolini M."/>
            <person name="Chourrout P."/>
            <person name="Nishida H."/>
            <person name="Aasland R."/>
            <person name="Huzurbazar S."/>
            <person name="Westhof E."/>
            <person name="Delsuc F."/>
            <person name="Lehrach H."/>
            <person name="Reinhardt R."/>
            <person name="Weissenbach J."/>
            <person name="Roy S.W."/>
            <person name="Artiguenave F."/>
            <person name="Postlethwait J.H."/>
            <person name="Manak J.R."/>
            <person name="Thompson E.M."/>
            <person name="Jaillon O."/>
            <person name="Du Pasquier L."/>
            <person name="Boudinot P."/>
            <person name="Liberles D.A."/>
            <person name="Volff J.N."/>
            <person name="Philippe H."/>
            <person name="Lenhard B."/>
            <person name="Roest Crollius H."/>
            <person name="Wincker P."/>
            <person name="Chourrout D."/>
        </authorList>
    </citation>
    <scope>NUCLEOTIDE SEQUENCE [LARGE SCALE GENOMIC DNA]</scope>
</reference>
<evidence type="ECO:0000256" key="1">
    <source>
        <dbReference type="ARBA" id="ARBA00004613"/>
    </source>
</evidence>
<feature type="region of interest" description="Disordered" evidence="11">
    <location>
        <begin position="92"/>
        <end position="123"/>
    </location>
</feature>
<dbReference type="InterPro" id="IPR000001">
    <property type="entry name" value="Kringle"/>
</dbReference>
<comment type="similarity">
    <text evidence="8">Belongs to the peptidase S1 family. CLIP subfamily.</text>
</comment>
<dbReference type="SUPFAM" id="SSF50494">
    <property type="entry name" value="Trypsin-like serine proteases"/>
    <property type="match status" value="1"/>
</dbReference>
<dbReference type="InterPro" id="IPR033116">
    <property type="entry name" value="TRYPSIN_SER"/>
</dbReference>
<dbReference type="PANTHER" id="PTHR24264">
    <property type="entry name" value="TRYPSIN-RELATED"/>
    <property type="match status" value="1"/>
</dbReference>
<name>E4Z2B3_OIKDI</name>
<evidence type="ECO:0000256" key="11">
    <source>
        <dbReference type="SAM" id="MobiDB-lite"/>
    </source>
</evidence>
<dbReference type="PRINTS" id="PR00722">
    <property type="entry name" value="CHYMOTRYPSIN"/>
</dbReference>
<dbReference type="PROSITE" id="PS00135">
    <property type="entry name" value="TRYPSIN_SER"/>
    <property type="match status" value="1"/>
</dbReference>
<dbReference type="InterPro" id="IPR018114">
    <property type="entry name" value="TRYPSIN_HIS"/>
</dbReference>
<evidence type="ECO:0000256" key="5">
    <source>
        <dbReference type="ARBA" id="ARBA00022801"/>
    </source>
</evidence>
<evidence type="ECO:0000256" key="7">
    <source>
        <dbReference type="ARBA" id="ARBA00023157"/>
    </source>
</evidence>
<keyword evidence="7" id="KW-1015">Disulfide bond</keyword>
<comment type="subcellular location">
    <subcellularLocation>
        <location evidence="1">Secreted</location>
    </subcellularLocation>
</comment>
<dbReference type="CDD" id="cd00190">
    <property type="entry name" value="Tryp_SPc"/>
    <property type="match status" value="1"/>
</dbReference>
<dbReference type="InterPro" id="IPR001254">
    <property type="entry name" value="Trypsin_dom"/>
</dbReference>
<dbReference type="AlphaFoldDB" id="E4Z2B3"/>
<keyword evidence="4 10" id="KW-0645">Protease</keyword>
<evidence type="ECO:0000313" key="14">
    <source>
        <dbReference type="EMBL" id="CBY41841.1"/>
    </source>
</evidence>
<gene>
    <name evidence="14" type="ORF">GSOID_T00023934001</name>
</gene>
<dbReference type="InterPro" id="IPR001314">
    <property type="entry name" value="Peptidase_S1A"/>
</dbReference>
<keyword evidence="5 10" id="KW-0378">Hydrolase</keyword>
<dbReference type="SUPFAM" id="SSF57440">
    <property type="entry name" value="Kringle-like"/>
    <property type="match status" value="1"/>
</dbReference>
<evidence type="ECO:0000256" key="2">
    <source>
        <dbReference type="ARBA" id="ARBA00022525"/>
    </source>
</evidence>
<evidence type="ECO:0000256" key="6">
    <source>
        <dbReference type="ARBA" id="ARBA00022825"/>
    </source>
</evidence>
<feature type="domain" description="Kringle" evidence="12">
    <location>
        <begin position="114"/>
        <end position="192"/>
    </location>
</feature>
<evidence type="ECO:0000259" key="13">
    <source>
        <dbReference type="PROSITE" id="PS50240"/>
    </source>
</evidence>
<dbReference type="Proteomes" id="UP000011014">
    <property type="component" value="Unassembled WGS sequence"/>
</dbReference>
<dbReference type="InterPro" id="IPR038178">
    <property type="entry name" value="Kringle_sf"/>
</dbReference>
<protein>
    <recommendedName>
        <fullName evidence="15">Plasminogen</fullName>
    </recommendedName>
</protein>
<dbReference type="SMART" id="SM00020">
    <property type="entry name" value="Tryp_SPc"/>
    <property type="match status" value="1"/>
</dbReference>
<evidence type="ECO:0000256" key="9">
    <source>
        <dbReference type="PROSITE-ProRule" id="PRU00121"/>
    </source>
</evidence>
<dbReference type="InterPro" id="IPR018056">
    <property type="entry name" value="Kringle_CS"/>
</dbReference>
<dbReference type="Gene3D" id="2.40.20.10">
    <property type="entry name" value="Plasminogen Kringle 4"/>
    <property type="match status" value="1"/>
</dbReference>
<organism evidence="14">
    <name type="scientific">Oikopleura dioica</name>
    <name type="common">Tunicate</name>
    <dbReference type="NCBI Taxonomy" id="34765"/>
    <lineage>
        <taxon>Eukaryota</taxon>
        <taxon>Metazoa</taxon>
        <taxon>Chordata</taxon>
        <taxon>Tunicata</taxon>
        <taxon>Appendicularia</taxon>
        <taxon>Copelata</taxon>
        <taxon>Oikopleuridae</taxon>
        <taxon>Oikopleura</taxon>
    </lineage>
</organism>
<dbReference type="SMART" id="SM00130">
    <property type="entry name" value="KR"/>
    <property type="match status" value="1"/>
</dbReference>
<dbReference type="PRINTS" id="PR00018">
    <property type="entry name" value="KRINGLE"/>
</dbReference>
<dbReference type="GO" id="GO:0004252">
    <property type="term" value="F:serine-type endopeptidase activity"/>
    <property type="evidence" value="ECO:0007669"/>
    <property type="project" value="InterPro"/>
</dbReference>
<comment type="caution">
    <text evidence="9">Lacks conserved residue(s) required for the propagation of feature annotation.</text>
</comment>
<sequence length="592" mass="66284">AFVITIPNFSSHSSSLDSSSSTSDGECKDSVPHICRPTTCSLFSNYCRKTCDLCNPQQNGALSWIDDFFSDFGGNMQIIGNGSGMNGFPFQKPSKGGKEFKQTSCPPRSGLLPREYHGTLSTSASGRKCQKWNVQQPHHHDKTPEEFPDKNLGDHNYCRNPDDDINGAWCFTEDPNLRWEYCDNTDFACNECMFDNGGCKEIYECFDTNRLKEDTVICRLPETTTEITTYTTTYSTPTTEFSTKEEKDLRPRIVDQGETCGMPKVPAGRQLRIVNGEESSWGQHPWMLAVGYKKKITCGGTIISQKFGLTAAHCIGGNYADNSVYAGVFNIKDLTKKDKDLSQAAKERIFRTNIRRYFVPQEYDQETSDEHDIAVLEFENPLEYTNYIQPACLPTTRPGKQQWCEVAGWGATRKSQSLGSPIEFISGGFPTGLFQQMFGGIFGGRRRRESELKQDTVQVLAKYRSQKILTANLHVVDQEKCHKTYQKMFTNNMFCAKSDNGADTCQGDSGGPFMCENADGAWTVSGITSWGRGCAIDGYPGVYTSVVKYLDWIIDVQNDKVKPIKKPHLQDGASQGVMQVVEIPMFSFFGRD</sequence>
<keyword evidence="6 10" id="KW-0720">Serine protease</keyword>
<keyword evidence="3 9" id="KW-0420">Kringle</keyword>
<dbReference type="Pfam" id="PF00051">
    <property type="entry name" value="Kringle"/>
    <property type="match status" value="1"/>
</dbReference>
<dbReference type="InterPro" id="IPR009003">
    <property type="entry name" value="Peptidase_S1_PA"/>
</dbReference>
<evidence type="ECO:0000256" key="8">
    <source>
        <dbReference type="ARBA" id="ARBA00024195"/>
    </source>
</evidence>
<dbReference type="CDD" id="cd00108">
    <property type="entry name" value="KR"/>
    <property type="match status" value="1"/>
</dbReference>
<dbReference type="InterPro" id="IPR050127">
    <property type="entry name" value="Serine_Proteases_S1"/>
</dbReference>
<dbReference type="EMBL" id="FN656677">
    <property type="protein sequence ID" value="CBY41841.1"/>
    <property type="molecule type" value="Genomic_DNA"/>
</dbReference>
<evidence type="ECO:0000256" key="4">
    <source>
        <dbReference type="ARBA" id="ARBA00022670"/>
    </source>
</evidence>
<dbReference type="PROSITE" id="PS00021">
    <property type="entry name" value="KRINGLE_1"/>
    <property type="match status" value="1"/>
</dbReference>
<dbReference type="GO" id="GO:0006508">
    <property type="term" value="P:proteolysis"/>
    <property type="evidence" value="ECO:0007669"/>
    <property type="project" value="UniProtKB-KW"/>
</dbReference>
<dbReference type="PROSITE" id="PS00134">
    <property type="entry name" value="TRYPSIN_HIS"/>
    <property type="match status" value="1"/>
</dbReference>
<dbReference type="FunFam" id="2.40.10.10:FF:000068">
    <property type="entry name" value="transmembrane protease serine 2"/>
    <property type="match status" value="1"/>
</dbReference>
<keyword evidence="2" id="KW-0964">Secreted</keyword>
<dbReference type="GO" id="GO:0005615">
    <property type="term" value="C:extracellular space"/>
    <property type="evidence" value="ECO:0007669"/>
    <property type="project" value="TreeGrafter"/>
</dbReference>
<evidence type="ECO:0000256" key="3">
    <source>
        <dbReference type="ARBA" id="ARBA00022572"/>
    </source>
</evidence>
<evidence type="ECO:0008006" key="15">
    <source>
        <dbReference type="Google" id="ProtNLM"/>
    </source>
</evidence>
<accession>E4Z2B3</accession>
<feature type="domain" description="Peptidase S1" evidence="13">
    <location>
        <begin position="273"/>
        <end position="558"/>
    </location>
</feature>
<dbReference type="InterPro" id="IPR043504">
    <property type="entry name" value="Peptidase_S1_PA_chymotrypsin"/>
</dbReference>